<feature type="chain" id="PRO_5045257655" evidence="1">
    <location>
        <begin position="26"/>
        <end position="134"/>
    </location>
</feature>
<evidence type="ECO:0000313" key="2">
    <source>
        <dbReference type="EMBL" id="MFB2892961.1"/>
    </source>
</evidence>
<feature type="signal peptide" evidence="1">
    <location>
        <begin position="1"/>
        <end position="25"/>
    </location>
</feature>
<sequence length="134" mass="14655">MKGKITLVISLTLSFLMMFSSIAKAEEVKIQITVTTSEPGQIEVVKAPPLREGEQVSELEECNYRSRCGECKTSNDNFGTWKTKNDGSTTCEPCLRATCGTSPCTPPGGGLGGWVWNQQKNLWECLQCPPPPNL</sequence>
<protein>
    <submittedName>
        <fullName evidence="2">Uncharacterized protein</fullName>
    </submittedName>
</protein>
<dbReference type="Proteomes" id="UP001576784">
    <property type="component" value="Unassembled WGS sequence"/>
</dbReference>
<reference evidence="2 3" key="1">
    <citation type="submission" date="2024-09" db="EMBL/GenBank/DDBJ databases">
        <title>Floridaenema gen nov. (Aerosakkonemataceae, Aerosakkonematales ord. nov., Cyanobacteria) from benthic tropical and subtropical fresh waters, with the description of four new species.</title>
        <authorList>
            <person name="Moretto J.A."/>
            <person name="Berthold D.E."/>
            <person name="Lefler F.W."/>
            <person name="Huang I.-S."/>
            <person name="Laughinghouse H. IV."/>
        </authorList>
    </citation>
    <scope>NUCLEOTIDE SEQUENCE [LARGE SCALE GENOMIC DNA]</scope>
    <source>
        <strain evidence="2 3">BLCC-F50</strain>
    </source>
</reference>
<keyword evidence="1" id="KW-0732">Signal</keyword>
<keyword evidence="3" id="KW-1185">Reference proteome</keyword>
<evidence type="ECO:0000256" key="1">
    <source>
        <dbReference type="SAM" id="SignalP"/>
    </source>
</evidence>
<comment type="caution">
    <text evidence="2">The sequence shown here is derived from an EMBL/GenBank/DDBJ whole genome shotgun (WGS) entry which is preliminary data.</text>
</comment>
<accession>A0ABV4XMM6</accession>
<evidence type="ECO:0000313" key="3">
    <source>
        <dbReference type="Proteomes" id="UP001576784"/>
    </source>
</evidence>
<gene>
    <name evidence="2" type="ORF">ACE1CI_08460</name>
</gene>
<dbReference type="EMBL" id="JBHFNR010000058">
    <property type="protein sequence ID" value="MFB2892961.1"/>
    <property type="molecule type" value="Genomic_DNA"/>
</dbReference>
<name>A0ABV4XMM6_9CYAN</name>
<organism evidence="2 3">
    <name type="scientific">Floridaenema flaviceps BLCC-F50</name>
    <dbReference type="NCBI Taxonomy" id="3153642"/>
    <lineage>
        <taxon>Bacteria</taxon>
        <taxon>Bacillati</taxon>
        <taxon>Cyanobacteriota</taxon>
        <taxon>Cyanophyceae</taxon>
        <taxon>Oscillatoriophycideae</taxon>
        <taxon>Aerosakkonematales</taxon>
        <taxon>Aerosakkonemataceae</taxon>
        <taxon>Floridanema</taxon>
        <taxon>Floridanema flaviceps</taxon>
    </lineage>
</organism>
<dbReference type="RefSeq" id="WP_413262627.1">
    <property type="nucleotide sequence ID" value="NZ_JBHFNR010000058.1"/>
</dbReference>
<proteinExistence type="predicted"/>